<dbReference type="GO" id="GO:0000175">
    <property type="term" value="F:3'-5'-RNA exonuclease activity"/>
    <property type="evidence" value="ECO:0007669"/>
    <property type="project" value="TreeGrafter"/>
</dbReference>
<keyword evidence="6" id="KW-0255">Endonuclease</keyword>
<evidence type="ECO:0000313" key="4">
    <source>
        <dbReference type="EMBL" id="MRZ53488.1"/>
    </source>
</evidence>
<feature type="signal peptide" evidence="1">
    <location>
        <begin position="1"/>
        <end position="20"/>
    </location>
</feature>
<dbReference type="AlphaFoldDB" id="A0A395YXD0"/>
<evidence type="ECO:0000259" key="2">
    <source>
        <dbReference type="Pfam" id="PF03372"/>
    </source>
</evidence>
<feature type="chain" id="PRO_5039859875" evidence="1">
    <location>
        <begin position="21"/>
        <end position="281"/>
    </location>
</feature>
<organism evidence="6 7">
    <name type="scientific">Parabacteroides distasonis</name>
    <dbReference type="NCBI Taxonomy" id="823"/>
    <lineage>
        <taxon>Bacteria</taxon>
        <taxon>Pseudomonadati</taxon>
        <taxon>Bacteroidota</taxon>
        <taxon>Bacteroidia</taxon>
        <taxon>Bacteroidales</taxon>
        <taxon>Tannerellaceae</taxon>
        <taxon>Parabacteroides</taxon>
    </lineage>
</organism>
<accession>A0A395YXD0</accession>
<evidence type="ECO:0000313" key="7">
    <source>
        <dbReference type="Proteomes" id="UP000284660"/>
    </source>
</evidence>
<evidence type="ECO:0000313" key="3">
    <source>
        <dbReference type="EMBL" id="MRZ49316.1"/>
    </source>
</evidence>
<evidence type="ECO:0000313" key="6">
    <source>
        <dbReference type="EMBL" id="RHD78371.1"/>
    </source>
</evidence>
<dbReference type="EMBL" id="WKMO01000018">
    <property type="protein sequence ID" value="MSB75078.1"/>
    <property type="molecule type" value="Genomic_DNA"/>
</dbReference>
<proteinExistence type="predicted"/>
<feature type="domain" description="Endonuclease/exonuclease/phosphatase" evidence="2">
    <location>
        <begin position="29"/>
        <end position="272"/>
    </location>
</feature>
<comment type="caution">
    <text evidence="6">The sequence shown here is derived from an EMBL/GenBank/DDBJ whole genome shotgun (WGS) entry which is preliminary data.</text>
</comment>
<keyword evidence="6" id="KW-0378">Hydrolase</keyword>
<dbReference type="EMBL" id="WKMC01000001">
    <property type="protein sequence ID" value="MRZ49316.1"/>
    <property type="molecule type" value="Genomic_DNA"/>
</dbReference>
<dbReference type="InterPro" id="IPR005135">
    <property type="entry name" value="Endo/exonuclease/phosphatase"/>
</dbReference>
<dbReference type="EMBL" id="WKNE01000001">
    <property type="protein sequence ID" value="MRZ53488.1"/>
    <property type="molecule type" value="Genomic_DNA"/>
</dbReference>
<dbReference type="Proteomes" id="UP000441358">
    <property type="component" value="Unassembled WGS sequence"/>
</dbReference>
<keyword evidence="6" id="KW-0540">Nuclease</keyword>
<reference evidence="8 9" key="2">
    <citation type="journal article" date="2019" name="Nat. Med.">
        <title>A library of human gut bacterial isolates paired with longitudinal multiomics data enables mechanistic microbiome research.</title>
        <authorList>
            <person name="Poyet M."/>
            <person name="Groussin M."/>
            <person name="Gibbons S.M."/>
            <person name="Avila-Pacheco J."/>
            <person name="Jiang X."/>
            <person name="Kearney S.M."/>
            <person name="Perrotta A.R."/>
            <person name="Berdy B."/>
            <person name="Zhao S."/>
            <person name="Lieberman T.D."/>
            <person name="Swanson P.K."/>
            <person name="Smith M."/>
            <person name="Roesemann S."/>
            <person name="Alexander J.E."/>
            <person name="Rich S.A."/>
            <person name="Livny J."/>
            <person name="Vlamakis H."/>
            <person name="Clish C."/>
            <person name="Bullock K."/>
            <person name="Deik A."/>
            <person name="Scott J."/>
            <person name="Pierce K.A."/>
            <person name="Xavier R.J."/>
            <person name="Alm E.J."/>
        </authorList>
    </citation>
    <scope>NUCLEOTIDE SEQUENCE [LARGE SCALE GENOMIC DNA]</scope>
    <source>
        <strain evidence="4 8">BIOML-A2</strain>
        <strain evidence="5 10">BIOML-A20</strain>
        <strain evidence="3 9">BIOML-A32</strain>
    </source>
</reference>
<reference evidence="6 7" key="1">
    <citation type="submission" date="2018-08" db="EMBL/GenBank/DDBJ databases">
        <title>A genome reference for cultivated species of the human gut microbiota.</title>
        <authorList>
            <person name="Zou Y."/>
            <person name="Xue W."/>
            <person name="Luo G."/>
        </authorList>
    </citation>
    <scope>NUCLEOTIDE SEQUENCE [LARGE SCALE GENOMIC DNA]</scope>
    <source>
        <strain evidence="6 7">AM30-4</strain>
    </source>
</reference>
<dbReference type="Proteomes" id="UP000284660">
    <property type="component" value="Unassembled WGS sequence"/>
</dbReference>
<dbReference type="EMBL" id="QSJN01000001">
    <property type="protein sequence ID" value="RHD78371.1"/>
    <property type="molecule type" value="Genomic_DNA"/>
</dbReference>
<dbReference type="SUPFAM" id="SSF56219">
    <property type="entry name" value="DNase I-like"/>
    <property type="match status" value="1"/>
</dbReference>
<dbReference type="Pfam" id="PF03372">
    <property type="entry name" value="Exo_endo_phos"/>
    <property type="match status" value="1"/>
</dbReference>
<dbReference type="Proteomes" id="UP000432516">
    <property type="component" value="Unassembled WGS sequence"/>
</dbReference>
<name>A0A395YXD0_PARDI</name>
<sequence length="281" mass="32556">MKKLIIFVSLLFLAMAYGKAEDKEVLKIATFNLRMDTPSDGENAWFHRKDMVNDLIRFYGFDLFGTQEGFTHQLNDILRLSDYRFIGVGRDDGKDAGEHCAIFYRSDRFKVLDQGDFWLSEHPEKPGRGWDGTCCNRICTWGKFEDLKNHKQFYFFNVHYEYEGDVARRESSNLMISRIKSIAGNQPVFLTGDFNAFPTEEPIRILNDSGFLNDSYKITKEAPFGPVCTYHGYDSTIKTEERLDYIWVTDSIQIDKYGVLTNTLYGHTPSDHFPVMVVAEF</sequence>
<keyword evidence="1" id="KW-0732">Signal</keyword>
<dbReference type="Proteomes" id="UP000441609">
    <property type="component" value="Unassembled WGS sequence"/>
</dbReference>
<evidence type="ECO:0000313" key="8">
    <source>
        <dbReference type="Proteomes" id="UP000432516"/>
    </source>
</evidence>
<dbReference type="PANTHER" id="PTHR12121">
    <property type="entry name" value="CARBON CATABOLITE REPRESSOR PROTEIN 4"/>
    <property type="match status" value="1"/>
</dbReference>
<dbReference type="InterPro" id="IPR036691">
    <property type="entry name" value="Endo/exonu/phosph_ase_sf"/>
</dbReference>
<protein>
    <submittedName>
        <fullName evidence="6">Endonuclease</fullName>
    </submittedName>
</protein>
<gene>
    <name evidence="6" type="ORF">DW782_03555</name>
    <name evidence="3" type="ORF">GKD66_03470</name>
    <name evidence="4" type="ORF">GKD68_01800</name>
    <name evidence="5" type="ORF">GKD70_17605</name>
</gene>
<dbReference type="GO" id="GO:0004519">
    <property type="term" value="F:endonuclease activity"/>
    <property type="evidence" value="ECO:0007669"/>
    <property type="project" value="UniProtKB-KW"/>
</dbReference>
<dbReference type="InterPro" id="IPR050410">
    <property type="entry name" value="CCR4/nocturin_mRNA_transcr"/>
</dbReference>
<evidence type="ECO:0000313" key="5">
    <source>
        <dbReference type="EMBL" id="MSB75078.1"/>
    </source>
</evidence>
<dbReference type="OrthoDB" id="9793162at2"/>
<dbReference type="Gene3D" id="3.60.10.10">
    <property type="entry name" value="Endonuclease/exonuclease/phosphatase"/>
    <property type="match status" value="1"/>
</dbReference>
<evidence type="ECO:0000313" key="9">
    <source>
        <dbReference type="Proteomes" id="UP000441358"/>
    </source>
</evidence>
<dbReference type="RefSeq" id="WP_005856468.1">
    <property type="nucleotide sequence ID" value="NZ_BQOC01000001.1"/>
</dbReference>
<dbReference type="CDD" id="cd09083">
    <property type="entry name" value="EEP-1"/>
    <property type="match status" value="1"/>
</dbReference>
<dbReference type="PANTHER" id="PTHR12121:SF36">
    <property type="entry name" value="ENDONUCLEASE_EXONUCLEASE_PHOSPHATASE DOMAIN-CONTAINING PROTEIN"/>
    <property type="match status" value="1"/>
</dbReference>
<evidence type="ECO:0000256" key="1">
    <source>
        <dbReference type="SAM" id="SignalP"/>
    </source>
</evidence>
<evidence type="ECO:0000313" key="10">
    <source>
        <dbReference type="Proteomes" id="UP000441609"/>
    </source>
</evidence>